<dbReference type="InterPro" id="IPR052406">
    <property type="entry name" value="Chromatin_Remodeling_Comp"/>
</dbReference>
<keyword evidence="9" id="KW-1185">Reference proteome</keyword>
<feature type="domain" description="ARID" evidence="6">
    <location>
        <begin position="14"/>
        <end position="108"/>
    </location>
</feature>
<dbReference type="SMART" id="SM01014">
    <property type="entry name" value="ARID"/>
    <property type="match status" value="1"/>
</dbReference>
<dbReference type="InterPro" id="IPR011989">
    <property type="entry name" value="ARM-like"/>
</dbReference>
<evidence type="ECO:0000256" key="4">
    <source>
        <dbReference type="ARBA" id="ARBA00023242"/>
    </source>
</evidence>
<dbReference type="PANTHER" id="PTHR22970:SF14">
    <property type="entry name" value="AT-RICH INTERACTIVE DOMAIN-CONTAINING PROTEIN 2"/>
    <property type="match status" value="1"/>
</dbReference>
<dbReference type="PROSITE" id="PS51011">
    <property type="entry name" value="ARID"/>
    <property type="match status" value="1"/>
</dbReference>
<protein>
    <submittedName>
        <fullName evidence="8">Putative rsc complex subunit rsc9</fullName>
    </submittedName>
</protein>
<dbReference type="CDD" id="cd16100">
    <property type="entry name" value="ARID"/>
    <property type="match status" value="1"/>
</dbReference>
<dbReference type="InterPro" id="IPR001606">
    <property type="entry name" value="ARID_dom"/>
</dbReference>
<feature type="region of interest" description="Disordered" evidence="5">
    <location>
        <begin position="138"/>
        <end position="216"/>
    </location>
</feature>
<dbReference type="SMART" id="SM00501">
    <property type="entry name" value="BRIGHT"/>
    <property type="match status" value="1"/>
</dbReference>
<evidence type="ECO:0000256" key="2">
    <source>
        <dbReference type="ARBA" id="ARBA00023015"/>
    </source>
</evidence>
<reference evidence="8 9" key="2">
    <citation type="submission" date="2015-05" db="EMBL/GenBank/DDBJ databases">
        <authorList>
            <person name="Morales-Cruz A."/>
            <person name="Amrine K.C."/>
            <person name="Cantu D."/>
        </authorList>
    </citation>
    <scope>NUCLEOTIDE SEQUENCE [LARGE SCALE GENOMIC DNA]</scope>
    <source>
        <strain evidence="8">UCRPC4</strain>
    </source>
</reference>
<dbReference type="Gene3D" id="1.25.10.10">
    <property type="entry name" value="Leucine-rich Repeat Variant"/>
    <property type="match status" value="1"/>
</dbReference>
<dbReference type="InterPro" id="IPR036431">
    <property type="entry name" value="ARID_dom_sf"/>
</dbReference>
<dbReference type="InterPro" id="IPR016024">
    <property type="entry name" value="ARM-type_fold"/>
</dbReference>
<dbReference type="SUPFAM" id="SSF46774">
    <property type="entry name" value="ARID-like"/>
    <property type="match status" value="1"/>
</dbReference>
<dbReference type="EMBL" id="LCWF01000169">
    <property type="protein sequence ID" value="KKY16027.1"/>
    <property type="molecule type" value="Genomic_DNA"/>
</dbReference>
<gene>
    <name evidence="8" type="ORF">UCRPC4_g06038</name>
</gene>
<dbReference type="PROSITE" id="PS51526">
    <property type="entry name" value="RFX_DBD"/>
    <property type="match status" value="1"/>
</dbReference>
<dbReference type="Pfam" id="PF01388">
    <property type="entry name" value="ARID"/>
    <property type="match status" value="1"/>
</dbReference>
<evidence type="ECO:0000259" key="6">
    <source>
        <dbReference type="PROSITE" id="PS51011"/>
    </source>
</evidence>
<keyword evidence="3" id="KW-0804">Transcription</keyword>
<evidence type="ECO:0000313" key="8">
    <source>
        <dbReference type="EMBL" id="KKY16027.1"/>
    </source>
</evidence>
<dbReference type="InterPro" id="IPR003150">
    <property type="entry name" value="DNA-bd_RFX"/>
</dbReference>
<dbReference type="Proteomes" id="UP000053317">
    <property type="component" value="Unassembled WGS sequence"/>
</dbReference>
<dbReference type="OrthoDB" id="338531at2759"/>
<accession>A0A0G2DYT7</accession>
<dbReference type="GO" id="GO:0016586">
    <property type="term" value="C:RSC-type complex"/>
    <property type="evidence" value="ECO:0007669"/>
    <property type="project" value="TreeGrafter"/>
</dbReference>
<keyword evidence="4" id="KW-0539">Nucleus</keyword>
<evidence type="ECO:0000256" key="3">
    <source>
        <dbReference type="ARBA" id="ARBA00023163"/>
    </source>
</evidence>
<evidence type="ECO:0000313" key="9">
    <source>
        <dbReference type="Proteomes" id="UP000053317"/>
    </source>
</evidence>
<dbReference type="GO" id="GO:0003677">
    <property type="term" value="F:DNA binding"/>
    <property type="evidence" value="ECO:0007669"/>
    <property type="project" value="InterPro"/>
</dbReference>
<dbReference type="GO" id="GO:0006355">
    <property type="term" value="P:regulation of DNA-templated transcription"/>
    <property type="evidence" value="ECO:0007669"/>
    <property type="project" value="InterPro"/>
</dbReference>
<dbReference type="Gene3D" id="1.10.150.60">
    <property type="entry name" value="ARID DNA-binding domain"/>
    <property type="match status" value="1"/>
</dbReference>
<reference evidence="8 9" key="1">
    <citation type="submission" date="2015-05" db="EMBL/GenBank/DDBJ databases">
        <title>Distinctive expansion of gene families associated with plant cell wall degradation and secondary metabolism in the genomes of grapevine trunk pathogens.</title>
        <authorList>
            <person name="Lawrence D.P."/>
            <person name="Travadon R."/>
            <person name="Rolshausen P.E."/>
            <person name="Baumgartner K."/>
        </authorList>
    </citation>
    <scope>NUCLEOTIDE SEQUENCE [LARGE SCALE GENOMIC DNA]</scope>
    <source>
        <strain evidence="8">UCRPC4</strain>
    </source>
</reference>
<sequence length="942" mass="105946">MAPGPTMMAPNPNDIENERFIDDVAAYHKQRGTGFDREPKVSGRPIHLLNLYKAVLALGGYDAVSAERMQWRELAKSFGLGTHHEAAMAFQLKTVYYKYLAAYEITNHWHEVPPPPEILEHRTAKGGDLRHRTLENYQIGGPRESLNIEEAGRDSGEDETRTPKAEGLDADDSLGRYPSRLRKEVIPFQPDTTPARASRHAANTHSPQQSPVPGPPYGQIPIDYRQQVPSVMNYVPQQPMPLTLRQVITPGNNPDVFRQRVAMAKAQKLPKPQIHPQHLLRGNLPPSQFSGPNIYIRCLYGLRSGVPEEQEFALHHLVKISYERGDKYKFEGFPMLAESLIGKSLEITELLYGVKWEVSYGEQTLKPNILDGSFGTPNLLENISILKTRANSYGVESAEFQHKLQRVTEAIVIIRNMVCLEDNASFLSNFPYFREFLVIALNLPKVADTSEYEHCALKICEEVTPFFAMSVYDPLYQSLLKYIESNDRGAVLSALKAVDYISGDLPYAHKLVGLSANLVDRICQLTTLPDEEVQIRALKILYQYTSHPENLLEAFTTSPPLLEPIVPRLVEFLMTDARQHESKVLKKPAIKAQPNTVIPSIPPELLIQLIRISEPDRSKYWLRSCFEEDLESDITQIAIWQAYQAQFSQHTPLAASEFIKNVSSTFSTAQAQVVNGPQPRFIIKGIRPRRVPVDLSGNRLQKCLWEIPSIDPTQPGTRQCSTYHLNRQGLWNHILNSHLHFQRDEDQKFIFQHGPPGGYKCCWPNCHKAPLSNTRDIGTHVKIHLPDDASLKSTASALSSIRSSALGVPASSKSEDFIQEAEYYTFTYYESPVEANQLVGLPGPSLLVLQNLARNLNKLMAQEKAAASIPGGGLGANKRSFIAIMEKTFPKSIKERLGWVMAHNRTLMHGIAILLGNIEKGEVNYRALRGTGDHRDEDEMDL</sequence>
<dbReference type="AlphaFoldDB" id="A0A0G2DYT7"/>
<feature type="compositionally biased region" description="Basic and acidic residues" evidence="5">
    <location>
        <begin position="150"/>
        <end position="167"/>
    </location>
</feature>
<dbReference type="PANTHER" id="PTHR22970">
    <property type="entry name" value="AT-RICH INTERACTIVE DOMAIN-CONTAINING PROTEIN 2"/>
    <property type="match status" value="1"/>
</dbReference>
<name>A0A0G2DYT7_PHACM</name>
<dbReference type="GO" id="GO:0006325">
    <property type="term" value="P:chromatin organization"/>
    <property type="evidence" value="ECO:0007669"/>
    <property type="project" value="UniProtKB-KW"/>
</dbReference>
<keyword evidence="2" id="KW-0805">Transcription regulation</keyword>
<comment type="caution">
    <text evidence="8">The sequence shown here is derived from an EMBL/GenBank/DDBJ whole genome shotgun (WGS) entry which is preliminary data.</text>
</comment>
<evidence type="ECO:0000256" key="5">
    <source>
        <dbReference type="SAM" id="MobiDB-lite"/>
    </source>
</evidence>
<dbReference type="SUPFAM" id="SSF48371">
    <property type="entry name" value="ARM repeat"/>
    <property type="match status" value="1"/>
</dbReference>
<feature type="domain" description="RFX-type winged-helix" evidence="7">
    <location>
        <begin position="618"/>
        <end position="690"/>
    </location>
</feature>
<organism evidence="8 9">
    <name type="scientific">Phaeomoniella chlamydospora</name>
    <name type="common">Phaeoacremonium chlamydosporum</name>
    <dbReference type="NCBI Taxonomy" id="158046"/>
    <lineage>
        <taxon>Eukaryota</taxon>
        <taxon>Fungi</taxon>
        <taxon>Dikarya</taxon>
        <taxon>Ascomycota</taxon>
        <taxon>Pezizomycotina</taxon>
        <taxon>Eurotiomycetes</taxon>
        <taxon>Chaetothyriomycetidae</taxon>
        <taxon>Phaeomoniellales</taxon>
        <taxon>Phaeomoniellaceae</taxon>
        <taxon>Phaeomoniella</taxon>
    </lineage>
</organism>
<evidence type="ECO:0000256" key="1">
    <source>
        <dbReference type="ARBA" id="ARBA00022853"/>
    </source>
</evidence>
<proteinExistence type="predicted"/>
<keyword evidence="1" id="KW-0156">Chromatin regulator</keyword>
<evidence type="ECO:0000259" key="7">
    <source>
        <dbReference type="PROSITE" id="PS51526"/>
    </source>
</evidence>